<dbReference type="InterPro" id="IPR000463">
    <property type="entry name" value="Fatty_acid-bd"/>
</dbReference>
<comment type="similarity">
    <text evidence="1">Belongs to the calycin superfamily. Fatty-acid binding protein (FABP) family.</text>
</comment>
<dbReference type="EMBL" id="CAJOBB010002454">
    <property type="protein sequence ID" value="CAF3970183.1"/>
    <property type="molecule type" value="Genomic_DNA"/>
</dbReference>
<dbReference type="Proteomes" id="UP000663881">
    <property type="component" value="Unassembled WGS sequence"/>
</dbReference>
<sequence>MANNSNTEAFKGTWDYVDGENNDEYLKEIGVGMMGRLAAKGLKPRLVISEENGKWAVRTETTVKTMTLEFTPNVEYKETTGDGRELKGTVRFENGKWIQKMHDKHGKESTTTRWIDEKGQLQSVSECGKVKAQKFYKRVQ</sequence>
<evidence type="ECO:0000313" key="6">
    <source>
        <dbReference type="EMBL" id="CAF3970183.1"/>
    </source>
</evidence>
<protein>
    <recommendedName>
        <fullName evidence="3">Lipocalin/cytosolic fatty-acid binding domain-containing protein</fullName>
    </recommendedName>
</protein>
<evidence type="ECO:0000256" key="1">
    <source>
        <dbReference type="ARBA" id="ARBA00008390"/>
    </source>
</evidence>
<evidence type="ECO:0000313" key="8">
    <source>
        <dbReference type="Proteomes" id="UP000663860"/>
    </source>
</evidence>
<evidence type="ECO:0000313" key="7">
    <source>
        <dbReference type="EMBL" id="CAF4282816.1"/>
    </source>
</evidence>
<dbReference type="OrthoDB" id="412780at2759"/>
<organism evidence="4 8">
    <name type="scientific">Adineta steineri</name>
    <dbReference type="NCBI Taxonomy" id="433720"/>
    <lineage>
        <taxon>Eukaryota</taxon>
        <taxon>Metazoa</taxon>
        <taxon>Spiralia</taxon>
        <taxon>Gnathifera</taxon>
        <taxon>Rotifera</taxon>
        <taxon>Eurotatoria</taxon>
        <taxon>Bdelloidea</taxon>
        <taxon>Adinetida</taxon>
        <taxon>Adinetidae</taxon>
        <taxon>Adineta</taxon>
    </lineage>
</organism>
<dbReference type="Proteomes" id="UP000663868">
    <property type="component" value="Unassembled WGS sequence"/>
</dbReference>
<dbReference type="Proteomes" id="UP000663891">
    <property type="component" value="Unassembled WGS sequence"/>
</dbReference>
<evidence type="ECO:0000313" key="4">
    <source>
        <dbReference type="EMBL" id="CAF1313619.1"/>
    </source>
</evidence>
<evidence type="ECO:0000259" key="3">
    <source>
        <dbReference type="Pfam" id="PF00061"/>
    </source>
</evidence>
<dbReference type="SUPFAM" id="SSF50814">
    <property type="entry name" value="Lipocalins"/>
    <property type="match status" value="1"/>
</dbReference>
<evidence type="ECO:0000313" key="5">
    <source>
        <dbReference type="EMBL" id="CAF1338476.1"/>
    </source>
</evidence>
<dbReference type="InterPro" id="IPR012674">
    <property type="entry name" value="Calycin"/>
</dbReference>
<dbReference type="Gene3D" id="2.40.128.20">
    <property type="match status" value="1"/>
</dbReference>
<dbReference type="GO" id="GO:0008289">
    <property type="term" value="F:lipid binding"/>
    <property type="evidence" value="ECO:0007669"/>
    <property type="project" value="UniProtKB-KW"/>
</dbReference>
<reference evidence="4" key="1">
    <citation type="submission" date="2021-02" db="EMBL/GenBank/DDBJ databases">
        <authorList>
            <person name="Nowell W R."/>
        </authorList>
    </citation>
    <scope>NUCLEOTIDE SEQUENCE</scope>
</reference>
<keyword evidence="2" id="KW-0446">Lipid-binding</keyword>
<dbReference type="Pfam" id="PF00061">
    <property type="entry name" value="Lipocalin"/>
    <property type="match status" value="1"/>
</dbReference>
<proteinExistence type="inferred from homology"/>
<feature type="domain" description="Lipocalin/cytosolic fatty-acid binding" evidence="3">
    <location>
        <begin position="12"/>
        <end position="137"/>
    </location>
</feature>
<dbReference type="Proteomes" id="UP000663860">
    <property type="component" value="Unassembled WGS sequence"/>
</dbReference>
<dbReference type="EMBL" id="CAJNOE010000700">
    <property type="protein sequence ID" value="CAF1313619.1"/>
    <property type="molecule type" value="Genomic_DNA"/>
</dbReference>
<evidence type="ECO:0000256" key="2">
    <source>
        <dbReference type="ARBA" id="ARBA00023121"/>
    </source>
</evidence>
<accession>A0A815EDQ5</accession>
<comment type="caution">
    <text evidence="4">The sequence shown here is derived from an EMBL/GenBank/DDBJ whole genome shotgun (WGS) entry which is preliminary data.</text>
</comment>
<dbReference type="AlphaFoldDB" id="A0A815EDQ5"/>
<dbReference type="PRINTS" id="PR00178">
    <property type="entry name" value="FATTYACIDBP"/>
</dbReference>
<name>A0A815EDQ5_9BILA</name>
<dbReference type="CDD" id="cd00742">
    <property type="entry name" value="FABP"/>
    <property type="match status" value="1"/>
</dbReference>
<dbReference type="PANTHER" id="PTHR11955">
    <property type="entry name" value="FATTY ACID BINDING PROTEIN"/>
    <property type="match status" value="1"/>
</dbReference>
<dbReference type="EMBL" id="CAJNON010000627">
    <property type="protein sequence ID" value="CAF1338476.1"/>
    <property type="molecule type" value="Genomic_DNA"/>
</dbReference>
<gene>
    <name evidence="4" type="ORF">IZO911_LOCUS34748</name>
    <name evidence="6" type="ORF">KXQ929_LOCUS26727</name>
    <name evidence="7" type="ORF">OKA104_LOCUS45283</name>
    <name evidence="5" type="ORF">VCS650_LOCUS33089</name>
</gene>
<dbReference type="EMBL" id="CAJOAY010014819">
    <property type="protein sequence ID" value="CAF4282816.1"/>
    <property type="molecule type" value="Genomic_DNA"/>
</dbReference>
<dbReference type="InterPro" id="IPR000566">
    <property type="entry name" value="Lipocln_cytosolic_FA-bd_dom"/>
</dbReference>
<dbReference type="InterPro" id="IPR031259">
    <property type="entry name" value="ILBP"/>
</dbReference>